<name>A0ABT3AKM4_9RHOB</name>
<accession>A0ABT3AKM4</accession>
<gene>
    <name evidence="8" type="ORF">OE747_12865</name>
</gene>
<keyword evidence="9" id="KW-1185">Reference proteome</keyword>
<feature type="transmembrane region" description="Helical" evidence="6">
    <location>
        <begin position="20"/>
        <end position="39"/>
    </location>
</feature>
<feature type="domain" description="EamA" evidence="7">
    <location>
        <begin position="21"/>
        <end position="153"/>
    </location>
</feature>
<evidence type="ECO:0000256" key="6">
    <source>
        <dbReference type="SAM" id="Phobius"/>
    </source>
</evidence>
<feature type="domain" description="EamA" evidence="7">
    <location>
        <begin position="164"/>
        <end position="299"/>
    </location>
</feature>
<feature type="transmembrane region" description="Helical" evidence="6">
    <location>
        <begin position="45"/>
        <end position="67"/>
    </location>
</feature>
<dbReference type="SUPFAM" id="SSF103481">
    <property type="entry name" value="Multidrug resistance efflux transporter EmrE"/>
    <property type="match status" value="2"/>
</dbReference>
<feature type="transmembrane region" description="Helical" evidence="6">
    <location>
        <begin position="197"/>
        <end position="215"/>
    </location>
</feature>
<reference evidence="8 9" key="1">
    <citation type="submission" date="2022-10" db="EMBL/GenBank/DDBJ databases">
        <title>Ruegeria sp. nov., isolated from ocean surface sediments.</title>
        <authorList>
            <person name="He W."/>
            <person name="Xue H.-P."/>
            <person name="Zhang D.-F."/>
        </authorList>
    </citation>
    <scope>NUCLEOTIDE SEQUENCE [LARGE SCALE GENOMIC DNA]</scope>
    <source>
        <strain evidence="8 9">XHP0148</strain>
    </source>
</reference>
<evidence type="ECO:0000259" key="7">
    <source>
        <dbReference type="Pfam" id="PF00892"/>
    </source>
</evidence>
<dbReference type="PANTHER" id="PTHR32322">
    <property type="entry name" value="INNER MEMBRANE TRANSPORTER"/>
    <property type="match status" value="1"/>
</dbReference>
<feature type="transmembrane region" description="Helical" evidence="6">
    <location>
        <begin position="112"/>
        <end position="129"/>
    </location>
</feature>
<feature type="transmembrane region" description="Helical" evidence="6">
    <location>
        <begin position="136"/>
        <end position="154"/>
    </location>
</feature>
<dbReference type="InterPro" id="IPR050638">
    <property type="entry name" value="AA-Vitamin_Transporters"/>
</dbReference>
<keyword evidence="5 6" id="KW-0472">Membrane</keyword>
<comment type="subcellular location">
    <subcellularLocation>
        <location evidence="1">Membrane</location>
        <topology evidence="1">Multi-pass membrane protein</topology>
    </subcellularLocation>
</comment>
<evidence type="ECO:0000256" key="3">
    <source>
        <dbReference type="ARBA" id="ARBA00022692"/>
    </source>
</evidence>
<comment type="caution">
    <text evidence="8">The sequence shown here is derived from an EMBL/GenBank/DDBJ whole genome shotgun (WGS) entry which is preliminary data.</text>
</comment>
<feature type="transmembrane region" description="Helical" evidence="6">
    <location>
        <begin position="257"/>
        <end position="276"/>
    </location>
</feature>
<evidence type="ECO:0000256" key="5">
    <source>
        <dbReference type="ARBA" id="ARBA00023136"/>
    </source>
</evidence>
<keyword evidence="4 6" id="KW-1133">Transmembrane helix</keyword>
<evidence type="ECO:0000256" key="4">
    <source>
        <dbReference type="ARBA" id="ARBA00022989"/>
    </source>
</evidence>
<evidence type="ECO:0000313" key="8">
    <source>
        <dbReference type="EMBL" id="MCV2889238.1"/>
    </source>
</evidence>
<organism evidence="8 9">
    <name type="scientific">Ruegeria aquimaris</name>
    <dbReference type="NCBI Taxonomy" id="2984333"/>
    <lineage>
        <taxon>Bacteria</taxon>
        <taxon>Pseudomonadati</taxon>
        <taxon>Pseudomonadota</taxon>
        <taxon>Alphaproteobacteria</taxon>
        <taxon>Rhodobacterales</taxon>
        <taxon>Roseobacteraceae</taxon>
        <taxon>Ruegeria</taxon>
    </lineage>
</organism>
<protein>
    <submittedName>
        <fullName evidence="8">DMT family transporter</fullName>
    </submittedName>
</protein>
<dbReference type="PANTHER" id="PTHR32322:SF2">
    <property type="entry name" value="EAMA DOMAIN-CONTAINING PROTEIN"/>
    <property type="match status" value="1"/>
</dbReference>
<comment type="similarity">
    <text evidence="2">Belongs to the EamA transporter family.</text>
</comment>
<sequence>MCRNCASFGRMEEKRPVDAAGAAALIGIAALLAFNQVVIKMTGGGFGPVFQAGLRSAIALIFLLGWMRVLGKPLAFPRAAILGGLVTGLLFTIEFMAIFTALDLTAVSRSSILFYSMPIWLALGAHVLLPGERLSGLRIAGLGLAMGGVVLALLERDAAHVSLKGDALAVFAAMCWAGLALVVRVTPLSRVSAELQLMCQLVVSAPILLVLSPVFGDLFRDPQPLHWAGLMFQAIGVVGLGFMIWFRLLATYRANGVASFSFLSPVLAVIFGWLVLGEHVGGQVWLALALVAAGIYLINRR</sequence>
<evidence type="ECO:0000313" key="9">
    <source>
        <dbReference type="Proteomes" id="UP001320899"/>
    </source>
</evidence>
<evidence type="ECO:0000256" key="1">
    <source>
        <dbReference type="ARBA" id="ARBA00004141"/>
    </source>
</evidence>
<feature type="transmembrane region" description="Helical" evidence="6">
    <location>
        <begin position="166"/>
        <end position="185"/>
    </location>
</feature>
<feature type="transmembrane region" description="Helical" evidence="6">
    <location>
        <begin position="227"/>
        <end position="250"/>
    </location>
</feature>
<feature type="transmembrane region" description="Helical" evidence="6">
    <location>
        <begin position="282"/>
        <end position="299"/>
    </location>
</feature>
<dbReference type="Gene3D" id="1.10.3730.20">
    <property type="match status" value="1"/>
</dbReference>
<dbReference type="Proteomes" id="UP001320899">
    <property type="component" value="Unassembled WGS sequence"/>
</dbReference>
<keyword evidence="3 6" id="KW-0812">Transmembrane</keyword>
<dbReference type="InterPro" id="IPR037185">
    <property type="entry name" value="EmrE-like"/>
</dbReference>
<dbReference type="Pfam" id="PF00892">
    <property type="entry name" value="EamA"/>
    <property type="match status" value="2"/>
</dbReference>
<evidence type="ECO:0000256" key="2">
    <source>
        <dbReference type="ARBA" id="ARBA00007362"/>
    </source>
</evidence>
<proteinExistence type="inferred from homology"/>
<dbReference type="InterPro" id="IPR000620">
    <property type="entry name" value="EamA_dom"/>
</dbReference>
<dbReference type="EMBL" id="JAOWLB010000008">
    <property type="protein sequence ID" value="MCV2889238.1"/>
    <property type="molecule type" value="Genomic_DNA"/>
</dbReference>
<feature type="transmembrane region" description="Helical" evidence="6">
    <location>
        <begin position="79"/>
        <end position="100"/>
    </location>
</feature>